<comment type="caution">
    <text evidence="1">The sequence shown here is derived from an EMBL/GenBank/DDBJ whole genome shotgun (WGS) entry which is preliminary data.</text>
</comment>
<evidence type="ECO:0000313" key="1">
    <source>
        <dbReference type="EMBL" id="KAG2311797.1"/>
    </source>
</evidence>
<reference evidence="1 2" key="1">
    <citation type="submission" date="2020-02" db="EMBL/GenBank/DDBJ databases">
        <authorList>
            <person name="Ma Q."/>
            <person name="Huang Y."/>
            <person name="Song X."/>
            <person name="Pei D."/>
        </authorList>
    </citation>
    <scope>NUCLEOTIDE SEQUENCE [LARGE SCALE GENOMIC DNA]</scope>
    <source>
        <strain evidence="1">Sxm20200214</strain>
        <tissue evidence="1">Leaf</tissue>
    </source>
</reference>
<dbReference type="Proteomes" id="UP000886595">
    <property type="component" value="Unassembled WGS sequence"/>
</dbReference>
<sequence>MVIPTSPCSQLTVSPLFPELLFRDITTSSAASGSLHSRRQLPFSSYPPPSCPRIHSSSLCIVPSWSSSPESGRAVVDRIGALL</sequence>
<accession>A0A8X8AUA7</accession>
<dbReference type="AlphaFoldDB" id="A0A8X8AUA7"/>
<evidence type="ECO:0000313" key="2">
    <source>
        <dbReference type="Proteomes" id="UP000886595"/>
    </source>
</evidence>
<organism evidence="1 2">
    <name type="scientific">Brassica carinata</name>
    <name type="common">Ethiopian mustard</name>
    <name type="synonym">Abyssinian cabbage</name>
    <dbReference type="NCBI Taxonomy" id="52824"/>
    <lineage>
        <taxon>Eukaryota</taxon>
        <taxon>Viridiplantae</taxon>
        <taxon>Streptophyta</taxon>
        <taxon>Embryophyta</taxon>
        <taxon>Tracheophyta</taxon>
        <taxon>Spermatophyta</taxon>
        <taxon>Magnoliopsida</taxon>
        <taxon>eudicotyledons</taxon>
        <taxon>Gunneridae</taxon>
        <taxon>Pentapetalae</taxon>
        <taxon>rosids</taxon>
        <taxon>malvids</taxon>
        <taxon>Brassicales</taxon>
        <taxon>Brassicaceae</taxon>
        <taxon>Brassiceae</taxon>
        <taxon>Brassica</taxon>
    </lineage>
</organism>
<gene>
    <name evidence="1" type="ORF">Bca52824_023354</name>
</gene>
<name>A0A8X8AUA7_BRACI</name>
<keyword evidence="2" id="KW-1185">Reference proteome</keyword>
<proteinExistence type="predicted"/>
<dbReference type="EMBL" id="JAAMPC010000005">
    <property type="protein sequence ID" value="KAG2311797.1"/>
    <property type="molecule type" value="Genomic_DNA"/>
</dbReference>
<protein>
    <submittedName>
        <fullName evidence="1">Uncharacterized protein</fullName>
    </submittedName>
</protein>